<feature type="region of interest" description="Disordered" evidence="4">
    <location>
        <begin position="119"/>
        <end position="144"/>
    </location>
</feature>
<dbReference type="GO" id="GO:0005198">
    <property type="term" value="F:structural molecule activity"/>
    <property type="evidence" value="ECO:0007669"/>
    <property type="project" value="InterPro"/>
</dbReference>
<evidence type="ECO:0000256" key="1">
    <source>
        <dbReference type="ARBA" id="ARBA00004328"/>
    </source>
</evidence>
<dbReference type="GO" id="GO:0019028">
    <property type="term" value="C:viral capsid"/>
    <property type="evidence" value="ECO:0007669"/>
    <property type="project" value="UniProtKB-KW"/>
</dbReference>
<dbReference type="Pfam" id="PF00721">
    <property type="entry name" value="TMV_coat"/>
    <property type="match status" value="1"/>
</dbReference>
<keyword evidence="2" id="KW-0167">Capsid protein</keyword>
<comment type="subcellular location">
    <subcellularLocation>
        <location evidence="1">Virion</location>
    </subcellularLocation>
</comment>
<dbReference type="InterPro" id="IPR001337">
    <property type="entry name" value="TMV-like_coat"/>
</dbReference>
<name>A0A3S8UVN4_9VIRU</name>
<keyword evidence="3" id="KW-0946">Virion</keyword>
<reference evidence="5" key="1">
    <citation type="submission" date="2018-02" db="EMBL/GenBank/DDBJ databases">
        <title>The complete genome sequence and genome structure of SN strain of Lychnis ringspot virus.</title>
        <authorList>
            <person name="Bang Y.H."/>
            <person name="Song E.G."/>
            <person name="Ryu K.H."/>
        </authorList>
    </citation>
    <scope>NUCLEOTIDE SEQUENCE</scope>
    <source>
        <strain evidence="5">SN</strain>
    </source>
</reference>
<evidence type="ECO:0000313" key="5">
    <source>
        <dbReference type="EMBL" id="AZL87780.1"/>
    </source>
</evidence>
<evidence type="ECO:0000256" key="4">
    <source>
        <dbReference type="SAM" id="MobiDB-lite"/>
    </source>
</evidence>
<feature type="compositionally biased region" description="Polar residues" evidence="4">
    <location>
        <begin position="129"/>
        <end position="144"/>
    </location>
</feature>
<sequence length="195" mass="21685">MANLGLTLKGGGYYNEDQWNSNIIDSKVIYDWWISLECWHALISTLSKVQTDVVSSRRAIADLVDGVKKDLPAAIDRRFAGPQGVLGAANYRAPPLFVRLDSAMRANLIAIARMGDQPMQSRDAELSRNRPNSANGQQSSTSLVTRDVQPLRDSALHFTYDLKDLVTSDPPVFDRRSFESTFQLTWVTRAPGDNA</sequence>
<dbReference type="EMBL" id="MG913810">
    <property type="protein sequence ID" value="AZL87780.1"/>
    <property type="molecule type" value="Genomic_RNA"/>
</dbReference>
<organism evidence="5">
    <name type="scientific">Lychnis ringspot virus</name>
    <dbReference type="NCBI Taxonomy" id="44421"/>
    <lineage>
        <taxon>Viruses</taxon>
        <taxon>Riboviria</taxon>
        <taxon>Orthornavirae</taxon>
        <taxon>Kitrinoviricota</taxon>
        <taxon>Alsuviricetes</taxon>
        <taxon>Martellivirales</taxon>
        <taxon>Virgaviridae</taxon>
        <taxon>Hordeivirus</taxon>
        <taxon>Hordeivirus lychnis</taxon>
    </lineage>
</organism>
<evidence type="ECO:0000256" key="2">
    <source>
        <dbReference type="ARBA" id="ARBA00022561"/>
    </source>
</evidence>
<dbReference type="InterPro" id="IPR036417">
    <property type="entry name" value="TMV-like_coat_sf"/>
</dbReference>
<dbReference type="SUPFAM" id="SSF47195">
    <property type="entry name" value="TMV-like viral coat proteins"/>
    <property type="match status" value="1"/>
</dbReference>
<dbReference type="Gene3D" id="1.20.120.70">
    <property type="entry name" value="Tobacco mosaic virus-like, coat protein"/>
    <property type="match status" value="1"/>
</dbReference>
<protein>
    <submittedName>
        <fullName evidence="5">Beta a protein</fullName>
    </submittedName>
</protein>
<proteinExistence type="predicted"/>
<accession>A0A3S8UVN4</accession>
<evidence type="ECO:0000256" key="3">
    <source>
        <dbReference type="ARBA" id="ARBA00022844"/>
    </source>
</evidence>